<protein>
    <submittedName>
        <fullName evidence="9">Interferon-inducible double-stranded RNA-dependent protein kinase activator A</fullName>
    </submittedName>
</protein>
<evidence type="ECO:0000256" key="3">
    <source>
        <dbReference type="ARBA" id="ARBA00022490"/>
    </source>
</evidence>
<keyword evidence="9" id="KW-0418">Kinase</keyword>
<dbReference type="InterPro" id="IPR014720">
    <property type="entry name" value="dsRBD_dom"/>
</dbReference>
<feature type="domain" description="DRBM" evidence="8">
    <location>
        <begin position="421"/>
        <end position="511"/>
    </location>
</feature>
<sequence length="516" mass="56004">MITAKPGKTPIQVLHEYGMKTKNIPVYECERSDVQVHVPTFTFRVTVGDITCTDRVSLCSPGCPGTHSVDQAGLELRNPPASASQVLGLHPFSDLPYRANFQNKPQLARLIYKLLTMSARSLSTSHGHLVGMQIIRPLPDGEGTSKKLAKHRAAEAAINILKANASIWSHFRRMAGASAIYLGGCQCGVQLLQKKALISQVPDPLMPDPSKQPKNQLNPIGSLQDLSTDYPESYCVDQAGLGLRDPPASASRVLGLMTCAELAIHHGWRLPEYTLSQEGGPAHKREYTTICRLESFMETDRVSLYSPGCPGTHSVDQAGLKLRNPPASACQSTGITGLNAARFNKGEHGRIWRKGASKKQAKRNAAEKFLAKFSNISPENHISLTNVVGHSLGCTWHSLRNSPGEKINLLKRSLLSLPNTDYIQLLSEIAHEQGFNITYLDIGLGQPGNGFMSQANLELCMAQAEELSANGQYQCLAELSTSPITVCHGSGISCGNAQSDAAHNALQYLKIIAERK</sequence>
<dbReference type="PANTHER" id="PTHR46205">
    <property type="entry name" value="LOQUACIOUS, ISOFORM B"/>
    <property type="match status" value="1"/>
</dbReference>
<dbReference type="InterPro" id="IPR051247">
    <property type="entry name" value="RLC_Component"/>
</dbReference>
<keyword evidence="3" id="KW-0963">Cytoplasm</keyword>
<keyword evidence="6" id="KW-0943">RNA-mediated gene silencing</keyword>
<comment type="caution">
    <text evidence="9">The sequence shown here is derived from an EMBL/GenBank/DDBJ whole genome shotgun (WGS) entry which is preliminary data.</text>
</comment>
<name>A0ABQ0EHB6_APOSI</name>
<accession>A0ABQ0EHB6</accession>
<reference evidence="9 10" key="1">
    <citation type="submission" date="2024-08" db="EMBL/GenBank/DDBJ databases">
        <title>The draft genome of Apodemus speciosus.</title>
        <authorList>
            <person name="Nabeshima K."/>
            <person name="Suzuki S."/>
            <person name="Onuma M."/>
        </authorList>
    </citation>
    <scope>NUCLEOTIDE SEQUENCE [LARGE SCALE GENOMIC DNA]</scope>
    <source>
        <strain evidence="9">IB14-021</strain>
    </source>
</reference>
<proteinExistence type="inferred from homology"/>
<evidence type="ECO:0000256" key="1">
    <source>
        <dbReference type="ARBA" id="ARBA00004556"/>
    </source>
</evidence>
<evidence type="ECO:0000256" key="7">
    <source>
        <dbReference type="PROSITE-ProRule" id="PRU00266"/>
    </source>
</evidence>
<dbReference type="InterPro" id="IPR044467">
    <property type="entry name" value="PRKRA_DSRM_3"/>
</dbReference>
<dbReference type="EMBL" id="BAAFST010000002">
    <property type="protein sequence ID" value="GAB1286467.1"/>
    <property type="molecule type" value="Genomic_DNA"/>
</dbReference>
<gene>
    <name evidence="9" type="ORF">APTSU1_000169700</name>
</gene>
<keyword evidence="5 7" id="KW-0694">RNA-binding</keyword>
<dbReference type="Proteomes" id="UP001623349">
    <property type="component" value="Unassembled WGS sequence"/>
</dbReference>
<comment type="similarity">
    <text evidence="2">Belongs to the PRKRA family.</text>
</comment>
<dbReference type="CDD" id="cd19892">
    <property type="entry name" value="DSRM_PRKRA_rpt3"/>
    <property type="match status" value="1"/>
</dbReference>
<keyword evidence="9" id="KW-0808">Transferase</keyword>
<dbReference type="PROSITE" id="PS50137">
    <property type="entry name" value="DS_RBD"/>
    <property type="match status" value="2"/>
</dbReference>
<organism evidence="9 10">
    <name type="scientific">Apodemus speciosus</name>
    <name type="common">Large Japanese field mouse</name>
    <dbReference type="NCBI Taxonomy" id="105296"/>
    <lineage>
        <taxon>Eukaryota</taxon>
        <taxon>Metazoa</taxon>
        <taxon>Chordata</taxon>
        <taxon>Craniata</taxon>
        <taxon>Vertebrata</taxon>
        <taxon>Euteleostomi</taxon>
        <taxon>Mammalia</taxon>
        <taxon>Eutheria</taxon>
        <taxon>Euarchontoglires</taxon>
        <taxon>Glires</taxon>
        <taxon>Rodentia</taxon>
        <taxon>Myomorpha</taxon>
        <taxon>Muroidea</taxon>
        <taxon>Muridae</taxon>
        <taxon>Murinae</taxon>
        <taxon>Apodemus</taxon>
    </lineage>
</organism>
<feature type="domain" description="DRBM" evidence="8">
    <location>
        <begin position="141"/>
        <end position="163"/>
    </location>
</feature>
<evidence type="ECO:0000259" key="8">
    <source>
        <dbReference type="PROSITE" id="PS50137"/>
    </source>
</evidence>
<dbReference type="PANTHER" id="PTHR46205:SF2">
    <property type="entry name" value="INTERFERON-INDUCIBLE DOUBLE-STRANDED RNA-DEPENDENT PROTEIN KINASE ACTIVATOR A"/>
    <property type="match status" value="1"/>
</dbReference>
<keyword evidence="4" id="KW-0677">Repeat</keyword>
<evidence type="ECO:0000256" key="6">
    <source>
        <dbReference type="ARBA" id="ARBA00023158"/>
    </source>
</evidence>
<dbReference type="GO" id="GO:0016301">
    <property type="term" value="F:kinase activity"/>
    <property type="evidence" value="ECO:0007669"/>
    <property type="project" value="UniProtKB-KW"/>
</dbReference>
<dbReference type="Gene3D" id="3.30.160.20">
    <property type="match status" value="4"/>
</dbReference>
<evidence type="ECO:0000256" key="4">
    <source>
        <dbReference type="ARBA" id="ARBA00022737"/>
    </source>
</evidence>
<evidence type="ECO:0000313" key="10">
    <source>
        <dbReference type="Proteomes" id="UP001623349"/>
    </source>
</evidence>
<dbReference type="SMART" id="SM00358">
    <property type="entry name" value="DSRM"/>
    <property type="match status" value="3"/>
</dbReference>
<evidence type="ECO:0000256" key="5">
    <source>
        <dbReference type="ARBA" id="ARBA00022884"/>
    </source>
</evidence>
<evidence type="ECO:0000256" key="2">
    <source>
        <dbReference type="ARBA" id="ARBA00005856"/>
    </source>
</evidence>
<dbReference type="Pfam" id="PF00035">
    <property type="entry name" value="dsrm"/>
    <property type="match status" value="1"/>
</dbReference>
<dbReference type="SUPFAM" id="SSF54768">
    <property type="entry name" value="dsRNA-binding domain-like"/>
    <property type="match status" value="4"/>
</dbReference>
<evidence type="ECO:0000313" key="9">
    <source>
        <dbReference type="EMBL" id="GAB1286467.1"/>
    </source>
</evidence>
<comment type="subcellular location">
    <subcellularLocation>
        <location evidence="1">Cytoplasm</location>
        <location evidence="1">Perinuclear region</location>
    </subcellularLocation>
</comment>
<keyword evidence="10" id="KW-1185">Reference proteome</keyword>